<dbReference type="Gene3D" id="3.40.50.2000">
    <property type="entry name" value="Glycogen Phosphorylase B"/>
    <property type="match status" value="2"/>
</dbReference>
<evidence type="ECO:0000259" key="2">
    <source>
        <dbReference type="Pfam" id="PF13439"/>
    </source>
</evidence>
<name>A0A242JW23_9ENTE</name>
<evidence type="ECO:0000313" key="4">
    <source>
        <dbReference type="Proteomes" id="UP000194933"/>
    </source>
</evidence>
<dbReference type="Pfam" id="PF00534">
    <property type="entry name" value="Glycos_transf_1"/>
    <property type="match status" value="1"/>
</dbReference>
<organism evidence="3 4">
    <name type="scientific">Candidatus Enterococcus wittei</name>
    <dbReference type="NCBI Taxonomy" id="1987383"/>
    <lineage>
        <taxon>Bacteria</taxon>
        <taxon>Bacillati</taxon>
        <taxon>Bacillota</taxon>
        <taxon>Bacilli</taxon>
        <taxon>Lactobacillales</taxon>
        <taxon>Enterococcaceae</taxon>
        <taxon>Enterococcus</taxon>
    </lineage>
</organism>
<comment type="caution">
    <text evidence="3">The sequence shown here is derived from an EMBL/GenBank/DDBJ whole genome shotgun (WGS) entry which is preliminary data.</text>
</comment>
<dbReference type="AlphaFoldDB" id="A0A242JW23"/>
<dbReference type="GO" id="GO:0016757">
    <property type="term" value="F:glycosyltransferase activity"/>
    <property type="evidence" value="ECO:0007669"/>
    <property type="project" value="InterPro"/>
</dbReference>
<evidence type="ECO:0008006" key="5">
    <source>
        <dbReference type="Google" id="ProtNLM"/>
    </source>
</evidence>
<feature type="domain" description="Glycosyltransferase subfamily 4-like N-terminal" evidence="2">
    <location>
        <begin position="17"/>
        <end position="176"/>
    </location>
</feature>
<feature type="domain" description="Glycosyl transferase family 1" evidence="1">
    <location>
        <begin position="185"/>
        <end position="304"/>
    </location>
</feature>
<dbReference type="SUPFAM" id="SSF53756">
    <property type="entry name" value="UDP-Glycosyltransferase/glycogen phosphorylase"/>
    <property type="match status" value="1"/>
</dbReference>
<dbReference type="InterPro" id="IPR028098">
    <property type="entry name" value="Glyco_trans_4-like_N"/>
</dbReference>
<sequence>MSKVKRVLHFQGRMGKGGAESFMMNLYRKIDRSKLQFDFLIYDDFADVTDYHEEIQKMGGRIFVVTNPKKNIIKYWFEVKKLLKEEHFDIAHNEVYFGGGINLLLARKEGIKKRIAHSHATSDGKSTNFIMNILRKYLHFLLMKEATDFLAVSKEAGDSLFQGHPYVIIHNGIDMSLYQINDQVRKEKREELGLAYNDFVIGNIGRLEKQKNQSYLVDVFNGLLKEKSNAKLLIIGAGSLRENLEKQIAELNLSEKVLLLGEREDIPEIFQAMDVFCMTSLYEGLPMVGLEAQASQKKLVLSNTISADTKLTPNVVFVGLDEPKINWINAILDEPFTNEITDELMEYDVSHTLKQMSKVYEID</sequence>
<accession>A0A242JW23</accession>
<dbReference type="Pfam" id="PF13439">
    <property type="entry name" value="Glyco_transf_4"/>
    <property type="match status" value="1"/>
</dbReference>
<reference evidence="3 4" key="1">
    <citation type="submission" date="2017-05" db="EMBL/GenBank/DDBJ databases">
        <title>The Genome Sequence of Enterococcus sp. 10A9_DIV0425.</title>
        <authorList>
            <consortium name="The Broad Institute Genomics Platform"/>
            <consortium name="The Broad Institute Genomic Center for Infectious Diseases"/>
            <person name="Earl A."/>
            <person name="Manson A."/>
            <person name="Schwartman J."/>
            <person name="Gilmore M."/>
            <person name="Abouelleil A."/>
            <person name="Cao P."/>
            <person name="Chapman S."/>
            <person name="Cusick C."/>
            <person name="Shea T."/>
            <person name="Young S."/>
            <person name="Neafsey D."/>
            <person name="Nusbaum C."/>
            <person name="Birren B."/>
        </authorList>
    </citation>
    <scope>NUCLEOTIDE SEQUENCE [LARGE SCALE GENOMIC DNA]</scope>
    <source>
        <strain evidence="3 4">10A9_DIV0425</strain>
    </source>
</reference>
<dbReference type="STRING" id="1987383.A5844_002296"/>
<protein>
    <recommendedName>
        <fullName evidence="5">Glycosyl transferase family 1 domain-containing protein</fullName>
    </recommendedName>
</protein>
<evidence type="ECO:0000313" key="3">
    <source>
        <dbReference type="EMBL" id="OTP09518.1"/>
    </source>
</evidence>
<dbReference type="CDD" id="cd03812">
    <property type="entry name" value="GT4_CapH-like"/>
    <property type="match status" value="1"/>
</dbReference>
<dbReference type="InterPro" id="IPR001296">
    <property type="entry name" value="Glyco_trans_1"/>
</dbReference>
<keyword evidence="4" id="KW-1185">Reference proteome</keyword>
<dbReference type="Proteomes" id="UP000194933">
    <property type="component" value="Unassembled WGS sequence"/>
</dbReference>
<dbReference type="PANTHER" id="PTHR12526">
    <property type="entry name" value="GLYCOSYLTRANSFERASE"/>
    <property type="match status" value="1"/>
</dbReference>
<evidence type="ECO:0000259" key="1">
    <source>
        <dbReference type="Pfam" id="PF00534"/>
    </source>
</evidence>
<proteinExistence type="predicted"/>
<gene>
    <name evidence="3" type="ORF">A5844_002296</name>
</gene>
<dbReference type="PANTHER" id="PTHR12526:SF637">
    <property type="entry name" value="GLYCOSYLTRANSFERASE EPSF-RELATED"/>
    <property type="match status" value="1"/>
</dbReference>
<dbReference type="EMBL" id="NGMO01000004">
    <property type="protein sequence ID" value="OTP09518.1"/>
    <property type="molecule type" value="Genomic_DNA"/>
</dbReference>